<evidence type="ECO:0000256" key="2">
    <source>
        <dbReference type="ARBA" id="ARBA00022723"/>
    </source>
</evidence>
<accession>A0ABQ2CWG1</accession>
<dbReference type="EMBL" id="BMOD01000003">
    <property type="protein sequence ID" value="GGJ27492.1"/>
    <property type="molecule type" value="Genomic_DNA"/>
</dbReference>
<dbReference type="PANTHER" id="PTHR34535:SF3">
    <property type="entry name" value="HYDROGENASE MATURATION FACTOR HYPA"/>
    <property type="match status" value="1"/>
</dbReference>
<dbReference type="PANTHER" id="PTHR34535">
    <property type="entry name" value="HYDROGENASE MATURATION FACTOR HYPA"/>
    <property type="match status" value="1"/>
</dbReference>
<keyword evidence="1 4" id="KW-0533">Nickel</keyword>
<proteinExistence type="inferred from homology"/>
<comment type="caution">
    <text evidence="5">The sequence shown here is derived from an EMBL/GenBank/DDBJ whole genome shotgun (WGS) entry which is preliminary data.</text>
</comment>
<keyword evidence="2 4" id="KW-0479">Metal-binding</keyword>
<feature type="binding site" evidence="4">
    <location>
        <position position="92"/>
    </location>
    <ligand>
        <name>Zn(2+)</name>
        <dbReference type="ChEBI" id="CHEBI:29105"/>
    </ligand>
</feature>
<feature type="binding site" evidence="4">
    <location>
        <position position="73"/>
    </location>
    <ligand>
        <name>Zn(2+)</name>
        <dbReference type="ChEBI" id="CHEBI:29105"/>
    </ligand>
</feature>
<dbReference type="Gene3D" id="3.30.2320.80">
    <property type="match status" value="1"/>
</dbReference>
<name>A0ABQ2CWG1_9DEIO</name>
<dbReference type="HAMAP" id="MF_00213">
    <property type="entry name" value="HypA_HybF"/>
    <property type="match status" value="1"/>
</dbReference>
<sequence>MHEASIALALLEQVSGVLQEHPGQRVKSVTVRIGVLSSVVPEALQFAYPEATQGTLLEGSLLHVEQVQAVGQCPSHQQVTLNLAKGIRCPICDAPIVQLFSGEELELDQLELEEA</sequence>
<reference evidence="6" key="1">
    <citation type="journal article" date="2019" name="Int. J. Syst. Evol. Microbiol.">
        <title>The Global Catalogue of Microorganisms (GCM) 10K type strain sequencing project: providing services to taxonomists for standard genome sequencing and annotation.</title>
        <authorList>
            <consortium name="The Broad Institute Genomics Platform"/>
            <consortium name="The Broad Institute Genome Sequencing Center for Infectious Disease"/>
            <person name="Wu L."/>
            <person name="Ma J."/>
        </authorList>
    </citation>
    <scope>NUCLEOTIDE SEQUENCE [LARGE SCALE GENOMIC DNA]</scope>
    <source>
        <strain evidence="6">JCM 14370</strain>
    </source>
</reference>
<dbReference type="Pfam" id="PF01155">
    <property type="entry name" value="HypA"/>
    <property type="match status" value="1"/>
</dbReference>
<dbReference type="Proteomes" id="UP000632222">
    <property type="component" value="Unassembled WGS sequence"/>
</dbReference>
<feature type="binding site" evidence="4">
    <location>
        <position position="2"/>
    </location>
    <ligand>
        <name>Ni(2+)</name>
        <dbReference type="ChEBI" id="CHEBI:49786"/>
    </ligand>
</feature>
<evidence type="ECO:0000256" key="4">
    <source>
        <dbReference type="HAMAP-Rule" id="MF_00213"/>
    </source>
</evidence>
<evidence type="ECO:0000313" key="5">
    <source>
        <dbReference type="EMBL" id="GGJ27492.1"/>
    </source>
</evidence>
<evidence type="ECO:0000313" key="6">
    <source>
        <dbReference type="Proteomes" id="UP000632222"/>
    </source>
</evidence>
<evidence type="ECO:0000256" key="3">
    <source>
        <dbReference type="ARBA" id="ARBA00022833"/>
    </source>
</evidence>
<evidence type="ECO:0000256" key="1">
    <source>
        <dbReference type="ARBA" id="ARBA00022596"/>
    </source>
</evidence>
<comment type="function">
    <text evidence="4">Involved in the maturation of [NiFe] hydrogenases. Required for nickel insertion into the metal center of the hydrogenase.</text>
</comment>
<feature type="binding site" evidence="4">
    <location>
        <position position="76"/>
    </location>
    <ligand>
        <name>Zn(2+)</name>
        <dbReference type="ChEBI" id="CHEBI:29105"/>
    </ligand>
</feature>
<dbReference type="InterPro" id="IPR000688">
    <property type="entry name" value="HypA/HybF"/>
</dbReference>
<comment type="similarity">
    <text evidence="4">Belongs to the HypA/HybF family.</text>
</comment>
<feature type="binding site" evidence="4">
    <location>
        <position position="89"/>
    </location>
    <ligand>
        <name>Zn(2+)</name>
        <dbReference type="ChEBI" id="CHEBI:29105"/>
    </ligand>
</feature>
<dbReference type="PIRSF" id="PIRSF004761">
    <property type="entry name" value="Hydrgn_mat_HypA"/>
    <property type="match status" value="1"/>
</dbReference>
<keyword evidence="6" id="KW-1185">Reference proteome</keyword>
<gene>
    <name evidence="4 5" type="primary">hypA</name>
    <name evidence="5" type="ORF">GCM10008938_12030</name>
</gene>
<organism evidence="5 6">
    <name type="scientific">Deinococcus roseus</name>
    <dbReference type="NCBI Taxonomy" id="392414"/>
    <lineage>
        <taxon>Bacteria</taxon>
        <taxon>Thermotogati</taxon>
        <taxon>Deinococcota</taxon>
        <taxon>Deinococci</taxon>
        <taxon>Deinococcales</taxon>
        <taxon>Deinococcaceae</taxon>
        <taxon>Deinococcus</taxon>
    </lineage>
</organism>
<dbReference type="RefSeq" id="WP_189001379.1">
    <property type="nucleotide sequence ID" value="NZ_BMOD01000003.1"/>
</dbReference>
<protein>
    <recommendedName>
        <fullName evidence="4">Hydrogenase maturation factor HypA</fullName>
    </recommendedName>
</protein>
<keyword evidence="3 4" id="KW-0862">Zinc</keyword>